<keyword evidence="5 6" id="KW-0472">Membrane</keyword>
<comment type="subunit">
    <text evidence="6">Component of the lipopolysaccharide transport and assembly complex. Interacts with LptA and the LptBFG transporter complex.</text>
</comment>
<evidence type="ECO:0000256" key="1">
    <source>
        <dbReference type="ARBA" id="ARBA00022475"/>
    </source>
</evidence>
<evidence type="ECO:0000256" key="3">
    <source>
        <dbReference type="ARBA" id="ARBA00022692"/>
    </source>
</evidence>
<dbReference type="GO" id="GO:0015221">
    <property type="term" value="F:lipopolysaccharide transmembrane transporter activity"/>
    <property type="evidence" value="ECO:0007669"/>
    <property type="project" value="InterPro"/>
</dbReference>
<dbReference type="PANTHER" id="PTHR37481:SF1">
    <property type="entry name" value="LIPOPOLYSACCHARIDE EXPORT SYSTEM PROTEIN LPTC"/>
    <property type="match status" value="1"/>
</dbReference>
<dbReference type="NCBIfam" id="NF008142">
    <property type="entry name" value="PRK10893.1"/>
    <property type="match status" value="1"/>
</dbReference>
<dbReference type="Proteomes" id="UP000023464">
    <property type="component" value="Unassembled WGS sequence"/>
</dbReference>
<evidence type="ECO:0000256" key="7">
    <source>
        <dbReference type="PIRNR" id="PIRNR028513"/>
    </source>
</evidence>
<comment type="subcellular location">
    <subcellularLocation>
        <location evidence="6">Cell inner membrane</location>
        <topology evidence="6">Single-pass membrane protein</topology>
    </subcellularLocation>
</comment>
<name>A0A022PMH6_9GAMM</name>
<dbReference type="InterPro" id="IPR052363">
    <property type="entry name" value="LPS_export_LptC"/>
</dbReference>
<evidence type="ECO:0000256" key="5">
    <source>
        <dbReference type="ARBA" id="ARBA00023136"/>
    </source>
</evidence>
<gene>
    <name evidence="6" type="primary">lptC</name>
    <name evidence="8" type="ORF">BA1DRAFT_00619</name>
</gene>
<dbReference type="AlphaFoldDB" id="A0A022PMH6"/>
<keyword evidence="9" id="KW-1185">Reference proteome</keyword>
<organism evidence="8 9">
    <name type="scientific">Photorhabdus aegyptia</name>
    <dbReference type="NCBI Taxonomy" id="2805098"/>
    <lineage>
        <taxon>Bacteria</taxon>
        <taxon>Pseudomonadati</taxon>
        <taxon>Pseudomonadota</taxon>
        <taxon>Gammaproteobacteria</taxon>
        <taxon>Enterobacterales</taxon>
        <taxon>Morganellaceae</taxon>
        <taxon>Photorhabdus</taxon>
    </lineage>
</organism>
<sequence length="192" mass="21604">MDRIKSWLVITLVLIILALIGWNLSDSDETKSSSATDNSQPTYQSQDAITFVYDPTGKLTYKLVADDVQNYAESKLTWFTKPVLITYDSNAIATWTVRANKAKLTNDKMLYLYGDVQVDSLTNTSQLQRITTDNAIINLVTQDVSSDNQVTLIGVGLKSVGMKMRGNLRNKTAELIEKVNTYYEIQHEKQNP</sequence>
<dbReference type="Gene3D" id="2.60.450.10">
    <property type="entry name" value="Lipopolysaccharide (LPS) transport protein A like domain"/>
    <property type="match status" value="1"/>
</dbReference>
<keyword evidence="4 6" id="KW-1133">Transmembrane helix</keyword>
<protein>
    <recommendedName>
        <fullName evidence="6 7">Lipopolysaccharide export system protein LptC</fullName>
    </recommendedName>
</protein>
<dbReference type="GO" id="GO:0043165">
    <property type="term" value="P:Gram-negative-bacterium-type cell outer membrane assembly"/>
    <property type="evidence" value="ECO:0007669"/>
    <property type="project" value="UniProtKB-UniRule"/>
</dbReference>
<keyword evidence="1 6" id="KW-1003">Cell membrane</keyword>
<dbReference type="EMBL" id="JFGV01000007">
    <property type="protein sequence ID" value="EYU16709.1"/>
    <property type="molecule type" value="Genomic_DNA"/>
</dbReference>
<dbReference type="PIRSF" id="PIRSF028513">
    <property type="entry name" value="LptC"/>
    <property type="match status" value="1"/>
</dbReference>
<reference evidence="8 9" key="1">
    <citation type="submission" date="2014-03" db="EMBL/GenBank/DDBJ databases">
        <title>Draft Genome of Photorhabdus luminescens BA1, an Egyptian Isolate.</title>
        <authorList>
            <person name="Ghazal S."/>
            <person name="Hurst S.G.IV."/>
            <person name="Morris K."/>
            <person name="Thomas K."/>
            <person name="Tisa L.S."/>
        </authorList>
    </citation>
    <scope>NUCLEOTIDE SEQUENCE [LARGE SCALE GENOMIC DNA]</scope>
    <source>
        <strain evidence="8 9">BA1</strain>
    </source>
</reference>
<dbReference type="PANTHER" id="PTHR37481">
    <property type="entry name" value="LIPOPOLYSACCHARIDE EXPORT SYSTEM PROTEIN LPTC"/>
    <property type="match status" value="1"/>
</dbReference>
<dbReference type="RefSeq" id="WP_036775982.1">
    <property type="nucleotide sequence ID" value="NZ_CAWLTM010000108.1"/>
</dbReference>
<evidence type="ECO:0000313" key="8">
    <source>
        <dbReference type="EMBL" id="EYU16709.1"/>
    </source>
</evidence>
<evidence type="ECO:0000256" key="4">
    <source>
        <dbReference type="ARBA" id="ARBA00022989"/>
    </source>
</evidence>
<dbReference type="GO" id="GO:0030288">
    <property type="term" value="C:outer membrane-bounded periplasmic space"/>
    <property type="evidence" value="ECO:0007669"/>
    <property type="project" value="TreeGrafter"/>
</dbReference>
<keyword evidence="3 6" id="KW-0812">Transmembrane</keyword>
<dbReference type="PATRIC" id="fig|1393736.3.peg.620"/>
<proteinExistence type="inferred from homology"/>
<comment type="function">
    <text evidence="6">Involved in the assembly of lipopolysaccharide (LPS). Required for the translocation of LPS from the inner membrane to the outer membrane. Facilitates the transfer of LPS from the inner membrane to the periplasmic protein LptA. Could be a docking site for LptA.</text>
</comment>
<dbReference type="GO" id="GO:0017089">
    <property type="term" value="F:glycolipid transfer activity"/>
    <property type="evidence" value="ECO:0007669"/>
    <property type="project" value="TreeGrafter"/>
</dbReference>
<evidence type="ECO:0000256" key="2">
    <source>
        <dbReference type="ARBA" id="ARBA00022519"/>
    </source>
</evidence>
<comment type="caution">
    <text evidence="8">The sequence shown here is derived from an EMBL/GenBank/DDBJ whole genome shotgun (WGS) entry which is preliminary data.</text>
</comment>
<comment type="function">
    <text evidence="7">Required for the translocation of lipopolysaccharide (LPS) from the inner membrane to the outer membrane.</text>
</comment>
<dbReference type="InterPro" id="IPR026265">
    <property type="entry name" value="LptC"/>
</dbReference>
<evidence type="ECO:0000256" key="6">
    <source>
        <dbReference type="HAMAP-Rule" id="MF_01915"/>
    </source>
</evidence>
<dbReference type="HAMAP" id="MF_01915">
    <property type="entry name" value="LPS_assembly_LptC"/>
    <property type="match status" value="1"/>
</dbReference>
<dbReference type="InterPro" id="IPR010664">
    <property type="entry name" value="LipoPS_assembly_LptC-rel"/>
</dbReference>
<dbReference type="NCBIfam" id="TIGR04409">
    <property type="entry name" value="LptC_YrbK"/>
    <property type="match status" value="1"/>
</dbReference>
<keyword evidence="2 6" id="KW-0997">Cell inner membrane</keyword>
<evidence type="ECO:0000313" key="9">
    <source>
        <dbReference type="Proteomes" id="UP000023464"/>
    </source>
</evidence>
<dbReference type="Pfam" id="PF06835">
    <property type="entry name" value="LptC"/>
    <property type="match status" value="1"/>
</dbReference>
<dbReference type="GO" id="GO:0005886">
    <property type="term" value="C:plasma membrane"/>
    <property type="evidence" value="ECO:0007669"/>
    <property type="project" value="UniProtKB-SubCell"/>
</dbReference>
<comment type="similarity">
    <text evidence="6 7">Belongs to the LptC family.</text>
</comment>
<accession>A0A022PMH6</accession>